<accession>A0A4Q7MK26</accession>
<sequence>MQDTDRRVPIDAQKVDAPLSQFAVFLVVTIRPAAADLHAVRDVLAALDDLAKTVGFRDMAANLSCVVGIGSAAWERFGRPDRPAELRPFITIKTAAHSAVATPGDLLFHIRADRADLCFEFERLLLEQLGDAVDVVDEVNGFRYFDARDLLGFVDGTANPSGAGMAEATLIGDEDPAFAGGSYVVVQKYLHDLAAWNAMTTEQQEAVIGRRKADNVELDDTEPQQAHKTLATITDDDGTEFEILRDNMPFGSPASGEFGTYFIGYTRRLWVIERMLKRMFIGDPPGLHDRILDVSTAVTGGTFFVPPLHLLEALGDGDGSAARIAPADRHADRPRRSPR</sequence>
<evidence type="ECO:0000313" key="9">
    <source>
        <dbReference type="EMBL" id="RZS68665.1"/>
    </source>
</evidence>
<keyword evidence="2 9" id="KW-0575">Peroxidase</keyword>
<dbReference type="GO" id="GO:0020037">
    <property type="term" value="F:heme binding"/>
    <property type="evidence" value="ECO:0007669"/>
    <property type="project" value="InterPro"/>
</dbReference>
<evidence type="ECO:0000256" key="5">
    <source>
        <dbReference type="ARBA" id="ARBA00023004"/>
    </source>
</evidence>
<evidence type="ECO:0000256" key="3">
    <source>
        <dbReference type="ARBA" id="ARBA00022723"/>
    </source>
</evidence>
<comment type="caution">
    <text evidence="9">The sequence shown here is derived from an EMBL/GenBank/DDBJ whole genome shotgun (WGS) entry which is preliminary data.</text>
</comment>
<dbReference type="EMBL" id="SGWY01000001">
    <property type="protein sequence ID" value="RZS68665.1"/>
    <property type="molecule type" value="Genomic_DNA"/>
</dbReference>
<organism evidence="9 10">
    <name type="scientific">Agromyces ramosus</name>
    <dbReference type="NCBI Taxonomy" id="33879"/>
    <lineage>
        <taxon>Bacteria</taxon>
        <taxon>Bacillati</taxon>
        <taxon>Actinomycetota</taxon>
        <taxon>Actinomycetes</taxon>
        <taxon>Micrococcales</taxon>
        <taxon>Microbacteriaceae</taxon>
        <taxon>Agromyces</taxon>
    </lineage>
</organism>
<evidence type="ECO:0000259" key="7">
    <source>
        <dbReference type="Pfam" id="PF04261"/>
    </source>
</evidence>
<name>A0A4Q7MK26_9MICO</name>
<feature type="domain" description="Dyp-type peroxidase N-terminal" evidence="7">
    <location>
        <begin position="16"/>
        <end position="143"/>
    </location>
</feature>
<dbReference type="GO" id="GO:0046872">
    <property type="term" value="F:metal ion binding"/>
    <property type="evidence" value="ECO:0007669"/>
    <property type="project" value="UniProtKB-KW"/>
</dbReference>
<dbReference type="InterPro" id="IPR048328">
    <property type="entry name" value="Dyp_perox_C"/>
</dbReference>
<dbReference type="PANTHER" id="PTHR30521">
    <property type="entry name" value="DEFERROCHELATASE/PEROXIDASE"/>
    <property type="match status" value="1"/>
</dbReference>
<dbReference type="Pfam" id="PF20628">
    <property type="entry name" value="Dyp_perox_C"/>
    <property type="match status" value="1"/>
</dbReference>
<evidence type="ECO:0000259" key="8">
    <source>
        <dbReference type="Pfam" id="PF20628"/>
    </source>
</evidence>
<dbReference type="InterPro" id="IPR048327">
    <property type="entry name" value="Dyp_perox_N"/>
</dbReference>
<feature type="domain" description="Dyp-type peroxidase C-terminal" evidence="8">
    <location>
        <begin position="146"/>
        <end position="308"/>
    </location>
</feature>
<comment type="cofactor">
    <cofactor evidence="1">
        <name>heme b</name>
        <dbReference type="ChEBI" id="CHEBI:60344"/>
    </cofactor>
</comment>
<dbReference type="PANTHER" id="PTHR30521:SF0">
    <property type="entry name" value="DYP-TYPE PEROXIDASE FAMILY PROTEIN"/>
    <property type="match status" value="1"/>
</dbReference>
<evidence type="ECO:0000256" key="6">
    <source>
        <dbReference type="ARBA" id="ARBA00025737"/>
    </source>
</evidence>
<gene>
    <name evidence="9" type="ORF">EV187_1099</name>
</gene>
<dbReference type="Proteomes" id="UP000293289">
    <property type="component" value="Unassembled WGS sequence"/>
</dbReference>
<reference evidence="9 10" key="1">
    <citation type="submission" date="2019-02" db="EMBL/GenBank/DDBJ databases">
        <title>Genomic Encyclopedia of Type Strains, Phase IV (KMG-IV): sequencing the most valuable type-strain genomes for metagenomic binning, comparative biology and taxonomic classification.</title>
        <authorList>
            <person name="Goeker M."/>
        </authorList>
    </citation>
    <scope>NUCLEOTIDE SEQUENCE [LARGE SCALE GENOMIC DNA]</scope>
    <source>
        <strain evidence="9 10">DSM 43045</strain>
    </source>
</reference>
<dbReference type="SUPFAM" id="SSF54909">
    <property type="entry name" value="Dimeric alpha+beta barrel"/>
    <property type="match status" value="1"/>
</dbReference>
<dbReference type="Pfam" id="PF04261">
    <property type="entry name" value="Dyp_perox_N"/>
    <property type="match status" value="1"/>
</dbReference>
<dbReference type="InterPro" id="IPR011008">
    <property type="entry name" value="Dimeric_a/b-barrel"/>
</dbReference>
<dbReference type="AlphaFoldDB" id="A0A4Q7MK26"/>
<dbReference type="GO" id="GO:0005829">
    <property type="term" value="C:cytosol"/>
    <property type="evidence" value="ECO:0007669"/>
    <property type="project" value="TreeGrafter"/>
</dbReference>
<dbReference type="GO" id="GO:0004601">
    <property type="term" value="F:peroxidase activity"/>
    <property type="evidence" value="ECO:0007669"/>
    <property type="project" value="UniProtKB-KW"/>
</dbReference>
<evidence type="ECO:0000256" key="4">
    <source>
        <dbReference type="ARBA" id="ARBA00023002"/>
    </source>
</evidence>
<protein>
    <submittedName>
        <fullName evidence="9">Putative iron-dependent peroxidase</fullName>
    </submittedName>
</protein>
<dbReference type="PROSITE" id="PS51404">
    <property type="entry name" value="DYP_PEROXIDASE"/>
    <property type="match status" value="1"/>
</dbReference>
<dbReference type="OrthoDB" id="3251355at2"/>
<evidence type="ECO:0000313" key="10">
    <source>
        <dbReference type="Proteomes" id="UP000293289"/>
    </source>
</evidence>
<evidence type="ECO:0000256" key="2">
    <source>
        <dbReference type="ARBA" id="ARBA00022559"/>
    </source>
</evidence>
<keyword evidence="3" id="KW-0479">Metal-binding</keyword>
<dbReference type="InterPro" id="IPR006314">
    <property type="entry name" value="Dyp_peroxidase"/>
</dbReference>
<evidence type="ECO:0000256" key="1">
    <source>
        <dbReference type="ARBA" id="ARBA00001970"/>
    </source>
</evidence>
<dbReference type="RefSeq" id="WP_130351949.1">
    <property type="nucleotide sequence ID" value="NZ_SGWY01000001.1"/>
</dbReference>
<keyword evidence="10" id="KW-1185">Reference proteome</keyword>
<keyword evidence="5" id="KW-0408">Iron</keyword>
<keyword evidence="4" id="KW-0560">Oxidoreductase</keyword>
<dbReference type="NCBIfam" id="TIGR01413">
    <property type="entry name" value="Dyp_perox_fam"/>
    <property type="match status" value="1"/>
</dbReference>
<comment type="similarity">
    <text evidence="6">Belongs to the DyP-type peroxidase family.</text>
</comment>
<proteinExistence type="inferred from homology"/>